<dbReference type="CDD" id="cd09854">
    <property type="entry name" value="PIN_VapC-like"/>
    <property type="match status" value="1"/>
</dbReference>
<dbReference type="Proteomes" id="UP000011744">
    <property type="component" value="Unassembled WGS sequence"/>
</dbReference>
<evidence type="ECO:0000313" key="3">
    <source>
        <dbReference type="Proteomes" id="UP000011744"/>
    </source>
</evidence>
<evidence type="ECO:0000313" key="2">
    <source>
        <dbReference type="EMBL" id="EME67884.1"/>
    </source>
</evidence>
<proteinExistence type="predicted"/>
<dbReference type="SUPFAM" id="SSF88723">
    <property type="entry name" value="PIN domain-like"/>
    <property type="match status" value="1"/>
</dbReference>
<dbReference type="STRING" id="1244869.H261_21231"/>
<dbReference type="InterPro" id="IPR002716">
    <property type="entry name" value="PIN_dom"/>
</dbReference>
<dbReference type="RefSeq" id="WP_008621721.1">
    <property type="nucleotide sequence ID" value="NZ_AONQ01000097.1"/>
</dbReference>
<dbReference type="EMBL" id="AONQ01000097">
    <property type="protein sequence ID" value="EME67884.1"/>
    <property type="molecule type" value="Genomic_DNA"/>
</dbReference>
<evidence type="ECO:0000259" key="1">
    <source>
        <dbReference type="Pfam" id="PF01850"/>
    </source>
</evidence>
<organism evidence="2 3">
    <name type="scientific">Paramagnetospirillum caucaseum</name>
    <dbReference type="NCBI Taxonomy" id="1244869"/>
    <lineage>
        <taxon>Bacteria</taxon>
        <taxon>Pseudomonadati</taxon>
        <taxon>Pseudomonadota</taxon>
        <taxon>Alphaproteobacteria</taxon>
        <taxon>Rhodospirillales</taxon>
        <taxon>Magnetospirillaceae</taxon>
        <taxon>Paramagnetospirillum</taxon>
    </lineage>
</organism>
<sequence length="183" mass="20355">MITFVDNQKYKGLDLSLEYLFDANVWISLNGPFVNPTSNRTILYSGIMKSIMVQGGQIFSDITIISEFINRYARLEFELAIKKGFSGNFKAFRKSPLWTRVAEDIRDEVKSIINIVEIASYTPVKSELTAICDKMAGGGADFNDEIIIEVCVKNGFVLVTHDADFATAKNFDIISGNPAYGSV</sequence>
<feature type="domain" description="PIN" evidence="1">
    <location>
        <begin position="19"/>
        <end position="167"/>
    </location>
</feature>
<dbReference type="eggNOG" id="COG1487">
    <property type="taxonomic scope" value="Bacteria"/>
</dbReference>
<dbReference type="InterPro" id="IPR029060">
    <property type="entry name" value="PIN-like_dom_sf"/>
</dbReference>
<gene>
    <name evidence="2" type="ORF">H261_21231</name>
</gene>
<dbReference type="AlphaFoldDB" id="M3A5X6"/>
<name>M3A5X6_9PROT</name>
<keyword evidence="3" id="KW-1185">Reference proteome</keyword>
<dbReference type="OrthoDB" id="509251at2"/>
<reference evidence="2 3" key="1">
    <citation type="journal article" date="2014" name="Genome Announc.">
        <title>Draft Genome Sequence of Magnetospirillum sp. Strain SO-1, a Freshwater Magnetotactic Bacterium Isolated from the Ol'khovka River, Russia.</title>
        <authorList>
            <person name="Grouzdev D.S."/>
            <person name="Dziuba M.V."/>
            <person name="Sukhacheva M.S."/>
            <person name="Mardanov A.V."/>
            <person name="Beletskiy A.V."/>
            <person name="Kuznetsov B.B."/>
            <person name="Skryabin K.G."/>
        </authorList>
    </citation>
    <scope>NUCLEOTIDE SEQUENCE [LARGE SCALE GENOMIC DNA]</scope>
    <source>
        <strain evidence="2 3">SO-1</strain>
    </source>
</reference>
<protein>
    <recommendedName>
        <fullName evidence="1">PIN domain-containing protein</fullName>
    </recommendedName>
</protein>
<dbReference type="Pfam" id="PF01850">
    <property type="entry name" value="PIN"/>
    <property type="match status" value="1"/>
</dbReference>
<comment type="caution">
    <text evidence="2">The sequence shown here is derived from an EMBL/GenBank/DDBJ whole genome shotgun (WGS) entry which is preliminary data.</text>
</comment>
<accession>M3A5X6</accession>